<feature type="transmembrane region" description="Helical" evidence="1">
    <location>
        <begin position="119"/>
        <end position="141"/>
    </location>
</feature>
<evidence type="ECO:0000259" key="2">
    <source>
        <dbReference type="Pfam" id="PF06580"/>
    </source>
</evidence>
<dbReference type="HOGENOM" id="CLU_020473_1_1_6"/>
<dbReference type="EMBL" id="CP010975">
    <property type="protein sequence ID" value="AKE51067.1"/>
    <property type="molecule type" value="Genomic_DNA"/>
</dbReference>
<evidence type="ECO:0000256" key="1">
    <source>
        <dbReference type="SAM" id="Phobius"/>
    </source>
</evidence>
<proteinExistence type="predicted"/>
<keyword evidence="3" id="KW-0808">Transferase</keyword>
<dbReference type="STRING" id="914150.TQ33_0075"/>
<protein>
    <submittedName>
        <fullName evidence="3">Histidine kinase internal region</fullName>
    </submittedName>
</protein>
<feature type="transmembrane region" description="Helical" evidence="1">
    <location>
        <begin position="21"/>
        <end position="40"/>
    </location>
</feature>
<dbReference type="Proteomes" id="UP000034071">
    <property type="component" value="Chromosome"/>
</dbReference>
<keyword evidence="1" id="KW-0812">Transmembrane</keyword>
<dbReference type="GO" id="GO:0016020">
    <property type="term" value="C:membrane"/>
    <property type="evidence" value="ECO:0007669"/>
    <property type="project" value="InterPro"/>
</dbReference>
<dbReference type="InterPro" id="IPR036890">
    <property type="entry name" value="HATPase_C_sf"/>
</dbReference>
<keyword evidence="4" id="KW-1185">Reference proteome</keyword>
<gene>
    <name evidence="3" type="ORF">TQ33_0075</name>
</gene>
<evidence type="ECO:0000313" key="4">
    <source>
        <dbReference type="Proteomes" id="UP000034071"/>
    </source>
</evidence>
<dbReference type="InterPro" id="IPR050640">
    <property type="entry name" value="Bact_2-comp_sensor_kinase"/>
</dbReference>
<dbReference type="InterPro" id="IPR010559">
    <property type="entry name" value="Sig_transdc_His_kin_internal"/>
</dbReference>
<dbReference type="PANTHER" id="PTHR34220:SF7">
    <property type="entry name" value="SENSOR HISTIDINE KINASE YPDA"/>
    <property type="match status" value="1"/>
</dbReference>
<dbReference type="GO" id="GO:0000155">
    <property type="term" value="F:phosphorelay sensor kinase activity"/>
    <property type="evidence" value="ECO:0007669"/>
    <property type="project" value="InterPro"/>
</dbReference>
<dbReference type="Gene3D" id="3.30.565.10">
    <property type="entry name" value="Histidine kinase-like ATPase, C-terminal domain"/>
    <property type="match status" value="1"/>
</dbReference>
<feature type="domain" description="Signal transduction histidine kinase internal region" evidence="2">
    <location>
        <begin position="156"/>
        <end position="234"/>
    </location>
</feature>
<feature type="transmembrane region" description="Helical" evidence="1">
    <location>
        <begin position="52"/>
        <end position="73"/>
    </location>
</feature>
<dbReference type="OrthoDB" id="2514702at2"/>
<accession>A0A0F6TPA6</accession>
<feature type="transmembrane region" description="Helical" evidence="1">
    <location>
        <begin position="93"/>
        <end position="113"/>
    </location>
</feature>
<keyword evidence="1" id="KW-0472">Membrane</keyword>
<keyword evidence="1" id="KW-1133">Transmembrane helix</keyword>
<organism evidence="3 4">
    <name type="scientific">Kangiella geojedonensis</name>
    <dbReference type="NCBI Taxonomy" id="914150"/>
    <lineage>
        <taxon>Bacteria</taxon>
        <taxon>Pseudomonadati</taxon>
        <taxon>Pseudomonadota</taxon>
        <taxon>Gammaproteobacteria</taxon>
        <taxon>Kangiellales</taxon>
        <taxon>Kangiellaceae</taxon>
        <taxon>Kangiella</taxon>
    </lineage>
</organism>
<sequence length="345" mass="39713">MNDTDDNLNSAKQLPDFCQPATVYLTVIASILLSLLLSLVTPEWHTSFFYNLSLHSFFVLWVSLTSLGLLCLLRHYLPLEVQSKLSLKRFSGLAISIILLVTLCFSLLISFYLSQEPSLWFLLRNMIIAFIVSGVFFRYFYLREDSVRRIQSEAEARVQALQSRIRPHFLFNSLNTLANLAAVDPEKTEQMILDMADIFRASMKRSDVLIPFSEEKQLCQQYLSLESQRLGDRLNVEWQVHHIADNLLLPPLLLQPLLENAVYHGIQKRPEGGTIRIKGVSYQNHIQLEITNPLPPSEVEHHKGNSMALKNIQQRLEVLYGNKAQLTYHQAQNEFYCLVKIPKQL</sequence>
<keyword evidence="3" id="KW-0418">Kinase</keyword>
<dbReference type="AlphaFoldDB" id="A0A0F6TPA6"/>
<dbReference type="SUPFAM" id="SSF55874">
    <property type="entry name" value="ATPase domain of HSP90 chaperone/DNA topoisomerase II/histidine kinase"/>
    <property type="match status" value="1"/>
</dbReference>
<evidence type="ECO:0000313" key="3">
    <source>
        <dbReference type="EMBL" id="AKE51067.1"/>
    </source>
</evidence>
<dbReference type="Pfam" id="PF06580">
    <property type="entry name" value="His_kinase"/>
    <property type="match status" value="1"/>
</dbReference>
<name>A0A0F6TPA6_9GAMM</name>
<dbReference type="RefSeq" id="WP_046560305.1">
    <property type="nucleotide sequence ID" value="NZ_CP010975.1"/>
</dbReference>
<dbReference type="PANTHER" id="PTHR34220">
    <property type="entry name" value="SENSOR HISTIDINE KINASE YPDA"/>
    <property type="match status" value="1"/>
</dbReference>
<reference evidence="3 4" key="1">
    <citation type="submission" date="2015-02" db="EMBL/GenBank/DDBJ databases">
        <title>Complete genome sequence of Kangiella geojedonensis strain YCS-5T.</title>
        <authorList>
            <person name="Kim K.M."/>
        </authorList>
    </citation>
    <scope>NUCLEOTIDE SEQUENCE [LARGE SCALE GENOMIC DNA]</scope>
    <source>
        <strain evidence="3 4">YCS-5</strain>
    </source>
</reference>
<dbReference type="KEGG" id="kge:TQ33_0075"/>